<keyword evidence="2 7" id="KW-0813">Transport</keyword>
<dbReference type="STRING" id="61424.A0A2T9Z4I0"/>
<feature type="transmembrane region" description="Helical" evidence="7">
    <location>
        <begin position="477"/>
        <end position="505"/>
    </location>
</feature>
<dbReference type="GO" id="GO:0016020">
    <property type="term" value="C:membrane"/>
    <property type="evidence" value="ECO:0007669"/>
    <property type="project" value="UniProtKB-SubCell"/>
</dbReference>
<feature type="transmembrane region" description="Helical" evidence="7">
    <location>
        <begin position="86"/>
        <end position="105"/>
    </location>
</feature>
<evidence type="ECO:0000256" key="6">
    <source>
        <dbReference type="ARBA" id="ARBA00023136"/>
    </source>
</evidence>
<feature type="transmembrane region" description="Helical" evidence="7">
    <location>
        <begin position="45"/>
        <end position="65"/>
    </location>
</feature>
<keyword evidence="6 7" id="KW-0472">Membrane</keyword>
<keyword evidence="4 7" id="KW-0812">Transmembrane</keyword>
<keyword evidence="9" id="KW-1185">Reference proteome</keyword>
<dbReference type="GO" id="GO:0035435">
    <property type="term" value="P:phosphate ion transmembrane transport"/>
    <property type="evidence" value="ECO:0007669"/>
    <property type="project" value="TreeGrafter"/>
</dbReference>
<reference evidence="8 9" key="1">
    <citation type="journal article" date="2018" name="MBio">
        <title>Comparative Genomics Reveals the Core Gene Toolbox for the Fungus-Insect Symbiosis.</title>
        <authorList>
            <person name="Wang Y."/>
            <person name="Stata M."/>
            <person name="Wang W."/>
            <person name="Stajich J.E."/>
            <person name="White M.M."/>
            <person name="Moncalvo J.M."/>
        </authorList>
    </citation>
    <scope>NUCLEOTIDE SEQUENCE [LARGE SCALE GENOMIC DNA]</scope>
    <source>
        <strain evidence="8 9">AUS-77-4</strain>
    </source>
</reference>
<protein>
    <recommendedName>
        <fullName evidence="7">Phosphate transporter</fullName>
    </recommendedName>
</protein>
<comment type="caution">
    <text evidence="8">The sequence shown here is derived from an EMBL/GenBank/DDBJ whole genome shotgun (WGS) entry which is preliminary data.</text>
</comment>
<feature type="transmembrane region" description="Helical" evidence="7">
    <location>
        <begin position="222"/>
        <end position="242"/>
    </location>
</feature>
<dbReference type="GO" id="GO:0005315">
    <property type="term" value="F:phosphate transmembrane transporter activity"/>
    <property type="evidence" value="ECO:0007669"/>
    <property type="project" value="InterPro"/>
</dbReference>
<name>A0A2T9Z4I0_9FUNG</name>
<dbReference type="OrthoDB" id="260807at2759"/>
<evidence type="ECO:0000313" key="9">
    <source>
        <dbReference type="Proteomes" id="UP000245699"/>
    </source>
</evidence>
<comment type="similarity">
    <text evidence="7">Belongs to the inorganic phosphate transporter (PiT) (TC 2.A.20) family.</text>
</comment>
<accession>A0A2T9Z4I0</accession>
<dbReference type="InterPro" id="IPR001204">
    <property type="entry name" value="Phos_transporter"/>
</dbReference>
<dbReference type="AlphaFoldDB" id="A0A2T9Z4I0"/>
<dbReference type="EMBL" id="MBFT01000033">
    <property type="protein sequence ID" value="PVU99503.1"/>
    <property type="molecule type" value="Genomic_DNA"/>
</dbReference>
<evidence type="ECO:0000256" key="4">
    <source>
        <dbReference type="ARBA" id="ARBA00022692"/>
    </source>
</evidence>
<dbReference type="PANTHER" id="PTHR11101:SF80">
    <property type="entry name" value="PHOSPHATE TRANSPORTER"/>
    <property type="match status" value="1"/>
</dbReference>
<feature type="transmembrane region" description="Helical" evidence="7">
    <location>
        <begin position="7"/>
        <end position="25"/>
    </location>
</feature>
<evidence type="ECO:0000256" key="5">
    <source>
        <dbReference type="ARBA" id="ARBA00022989"/>
    </source>
</evidence>
<gene>
    <name evidence="8" type="ORF">BB559_000660</name>
</gene>
<comment type="subcellular location">
    <subcellularLocation>
        <location evidence="1 7">Membrane</location>
        <topology evidence="1 7">Multi-pass membrane protein</topology>
    </subcellularLocation>
</comment>
<evidence type="ECO:0000256" key="2">
    <source>
        <dbReference type="ARBA" id="ARBA00022448"/>
    </source>
</evidence>
<sequence>MMNPHQYTHIFVLGMIFAFGDAYGIGANDVANSFATSVSSGSLTLGQAVFIAIFTEFIGAFFLGAKTSDTIRSKIISTSLFTGKPEILMLGMTTSVAGSAAWVIFATRMGWPVSSTHSITGAVMGMGIAAYGWNAVVWGYNGVGKVITSWFVSPVVAAIISAMLFLLTKYLVLERENSFEKGLMAIPFFFFLTFFINLTFIISKGAPGSAAAANMPFTKACWISACAAAGIAALSYIFYASWLRRKIRGREDLRWYHIFVTPFLSKRPIIPEAPEVADIESNPEKSTESQDLVEVEETEKTLFQKVKDFVMRGIRKDVRNLKNPRLAGVHARAKKYSSETEFLFEFIQVFSACTASFAHGSNDVANAVGPLASVYQIWQSGKIPGSKAAIPSWLLAYCAFGIDVGLATYGYNIMKALGNNITYTTPSRGFAAELGTSLTVVTASRLGLPVSTTHCITGAMAGVGLCNGDIRAINWKMYAYCFFSWIMTLPAAGLVSGLFFALIAYSPQK</sequence>
<keyword evidence="3 7" id="KW-0592">Phosphate transport</keyword>
<dbReference type="Proteomes" id="UP000245699">
    <property type="component" value="Unassembled WGS sequence"/>
</dbReference>
<keyword evidence="5 7" id="KW-1133">Transmembrane helix</keyword>
<organism evidence="8 9">
    <name type="scientific">Furculomyces boomerangus</name>
    <dbReference type="NCBI Taxonomy" id="61424"/>
    <lineage>
        <taxon>Eukaryota</taxon>
        <taxon>Fungi</taxon>
        <taxon>Fungi incertae sedis</taxon>
        <taxon>Zoopagomycota</taxon>
        <taxon>Kickxellomycotina</taxon>
        <taxon>Harpellomycetes</taxon>
        <taxon>Harpellales</taxon>
        <taxon>Harpellaceae</taxon>
        <taxon>Furculomyces</taxon>
    </lineage>
</organism>
<feature type="transmembrane region" description="Helical" evidence="7">
    <location>
        <begin position="183"/>
        <end position="202"/>
    </location>
</feature>
<dbReference type="PANTHER" id="PTHR11101">
    <property type="entry name" value="PHOSPHATE TRANSPORTER"/>
    <property type="match status" value="1"/>
</dbReference>
<dbReference type="Pfam" id="PF01384">
    <property type="entry name" value="PHO4"/>
    <property type="match status" value="1"/>
</dbReference>
<evidence type="ECO:0000256" key="7">
    <source>
        <dbReference type="RuleBase" id="RU363058"/>
    </source>
</evidence>
<evidence type="ECO:0000313" key="8">
    <source>
        <dbReference type="EMBL" id="PVU99503.1"/>
    </source>
</evidence>
<evidence type="ECO:0000256" key="1">
    <source>
        <dbReference type="ARBA" id="ARBA00004141"/>
    </source>
</evidence>
<feature type="transmembrane region" description="Helical" evidence="7">
    <location>
        <begin position="147"/>
        <end position="171"/>
    </location>
</feature>
<comment type="function">
    <text evidence="7">Sodium-phosphate symporter.</text>
</comment>
<proteinExistence type="inferred from homology"/>
<evidence type="ECO:0000256" key="3">
    <source>
        <dbReference type="ARBA" id="ARBA00022592"/>
    </source>
</evidence>